<feature type="transmembrane region" description="Helical" evidence="6">
    <location>
        <begin position="138"/>
        <end position="158"/>
    </location>
</feature>
<dbReference type="Pfam" id="PF07947">
    <property type="entry name" value="YhhN"/>
    <property type="match status" value="1"/>
</dbReference>
<evidence type="ECO:0000256" key="2">
    <source>
        <dbReference type="ARBA" id="ARBA00007375"/>
    </source>
</evidence>
<evidence type="ECO:0000256" key="3">
    <source>
        <dbReference type="ARBA" id="ARBA00022692"/>
    </source>
</evidence>
<feature type="transmembrane region" description="Helical" evidence="6">
    <location>
        <begin position="5"/>
        <end position="21"/>
    </location>
</feature>
<evidence type="ECO:0000313" key="7">
    <source>
        <dbReference type="EMBL" id="SFJ19377.1"/>
    </source>
</evidence>
<dbReference type="AlphaFoldDB" id="A0A1I3PDF6"/>
<keyword evidence="4 6" id="KW-1133">Transmembrane helix</keyword>
<keyword evidence="5 6" id="KW-0472">Membrane</keyword>
<organism evidence="7 8">
    <name type="scientific">Olleya namhaensis</name>
    <dbReference type="NCBI Taxonomy" id="1144750"/>
    <lineage>
        <taxon>Bacteria</taxon>
        <taxon>Pseudomonadati</taxon>
        <taxon>Bacteroidota</taxon>
        <taxon>Flavobacteriia</taxon>
        <taxon>Flavobacteriales</taxon>
        <taxon>Flavobacteriaceae</taxon>
    </lineage>
</organism>
<dbReference type="EMBL" id="FORM01000005">
    <property type="protein sequence ID" value="SFJ19377.1"/>
    <property type="molecule type" value="Genomic_DNA"/>
</dbReference>
<accession>A0A1I3PDF6</accession>
<comment type="subcellular location">
    <subcellularLocation>
        <location evidence="1">Membrane</location>
        <topology evidence="1">Multi-pass membrane protein</topology>
    </subcellularLocation>
</comment>
<evidence type="ECO:0000256" key="6">
    <source>
        <dbReference type="SAM" id="Phobius"/>
    </source>
</evidence>
<dbReference type="STRING" id="1144750.SAMN05443431_10561"/>
<feature type="transmembrane region" description="Helical" evidence="6">
    <location>
        <begin position="33"/>
        <end position="52"/>
    </location>
</feature>
<feature type="transmembrane region" description="Helical" evidence="6">
    <location>
        <begin position="61"/>
        <end position="77"/>
    </location>
</feature>
<evidence type="ECO:0000256" key="4">
    <source>
        <dbReference type="ARBA" id="ARBA00022989"/>
    </source>
</evidence>
<dbReference type="RefSeq" id="WP_090839642.1">
    <property type="nucleotide sequence ID" value="NZ_FORM01000005.1"/>
</dbReference>
<protein>
    <submittedName>
        <fullName evidence="7">Uncharacterized membrane protein YhhN</fullName>
    </submittedName>
</protein>
<gene>
    <name evidence="7" type="ORF">SAMN05443431_10561</name>
</gene>
<dbReference type="GO" id="GO:0016787">
    <property type="term" value="F:hydrolase activity"/>
    <property type="evidence" value="ECO:0007669"/>
    <property type="project" value="TreeGrafter"/>
</dbReference>
<sequence length="232" mass="27285">MTKQLIYFSILFFCLLSLDIYTKLNLDTIPYRYISKFLTIGSLVTFTVACFYKRKDLKNNLLIYGLFVFFIGDIIIIDHLNMVKFYVSLLLFVAGKICYTLKFMHKEDFSINRLIPFFIVCFLYVAIVYNFIFPNLKLYFIPITLYFFITLLMTLFAYIRKGVVNRKSYYLVLCGVGFFIISETTMVIKMFYGDVLFQDFIVMFCYGAAQYLIVLGLMFENKILKVGNSTIL</sequence>
<evidence type="ECO:0000313" key="8">
    <source>
        <dbReference type="Proteomes" id="UP000199559"/>
    </source>
</evidence>
<dbReference type="InterPro" id="IPR012506">
    <property type="entry name" value="TMEM86B-like"/>
</dbReference>
<dbReference type="PANTHER" id="PTHR31885">
    <property type="entry name" value="GH04784P"/>
    <property type="match status" value="1"/>
</dbReference>
<feature type="transmembrane region" description="Helical" evidence="6">
    <location>
        <begin position="114"/>
        <end position="132"/>
    </location>
</feature>
<comment type="similarity">
    <text evidence="2">Belongs to the TMEM86 family.</text>
</comment>
<dbReference type="GO" id="GO:0016020">
    <property type="term" value="C:membrane"/>
    <property type="evidence" value="ECO:0007669"/>
    <property type="project" value="UniProtKB-SubCell"/>
</dbReference>
<keyword evidence="3 6" id="KW-0812">Transmembrane</keyword>
<name>A0A1I3PDF6_9FLAO</name>
<keyword evidence="8" id="KW-1185">Reference proteome</keyword>
<reference evidence="8" key="1">
    <citation type="submission" date="2016-10" db="EMBL/GenBank/DDBJ databases">
        <authorList>
            <person name="Varghese N."/>
            <person name="Submissions S."/>
        </authorList>
    </citation>
    <scope>NUCLEOTIDE SEQUENCE [LARGE SCALE GENOMIC DNA]</scope>
    <source>
        <strain evidence="8">DSM 28881</strain>
    </source>
</reference>
<proteinExistence type="inferred from homology"/>
<evidence type="ECO:0000256" key="5">
    <source>
        <dbReference type="ARBA" id="ARBA00023136"/>
    </source>
</evidence>
<feature type="transmembrane region" description="Helical" evidence="6">
    <location>
        <begin position="200"/>
        <end position="219"/>
    </location>
</feature>
<feature type="transmembrane region" description="Helical" evidence="6">
    <location>
        <begin position="83"/>
        <end position="102"/>
    </location>
</feature>
<dbReference type="PANTHER" id="PTHR31885:SF6">
    <property type="entry name" value="GH04784P"/>
    <property type="match status" value="1"/>
</dbReference>
<dbReference type="Proteomes" id="UP000199559">
    <property type="component" value="Unassembled WGS sequence"/>
</dbReference>
<feature type="transmembrane region" description="Helical" evidence="6">
    <location>
        <begin position="170"/>
        <end position="188"/>
    </location>
</feature>
<evidence type="ECO:0000256" key="1">
    <source>
        <dbReference type="ARBA" id="ARBA00004141"/>
    </source>
</evidence>